<name>A0A3B4E4Y6_PYGNA</name>
<keyword evidence="2" id="KW-1185">Reference proteome</keyword>
<dbReference type="Gene3D" id="3.30.70.1820">
    <property type="entry name" value="L1 transposable element, RRM domain"/>
    <property type="match status" value="1"/>
</dbReference>
<dbReference type="PANTHER" id="PTHR11505">
    <property type="entry name" value="L1 TRANSPOSABLE ELEMENT-RELATED"/>
    <property type="match status" value="1"/>
</dbReference>
<dbReference type="InterPro" id="IPR042566">
    <property type="entry name" value="L1_C"/>
</dbReference>
<dbReference type="Proteomes" id="UP001501920">
    <property type="component" value="Chromosome 22"/>
</dbReference>
<sequence length="202" mass="22990">MLQIRRIWKMLTLKVRLVQIREKIDDLENRSRRNLRIIGIPEGAEGSQPTLFMGTFFAELLGASNFPSSPEIERAHRAPAPKPQPGAQPRPMLVHFLSFQVKEEYLRLSRQQGQLLYKNSRVHIFPDLSADLRNRRNEFKSVKLKLHEAGLKFRMQYPAWLIFSVDGTAHKFDSAAEASSFLNTTVLPALNAVPGTASNLQV</sequence>
<evidence type="ECO:0008006" key="3">
    <source>
        <dbReference type="Google" id="ProtNLM"/>
    </source>
</evidence>
<dbReference type="OMA" id="MALENSC"/>
<accession>A0A3B4E4Y6</accession>
<reference evidence="1" key="3">
    <citation type="submission" date="2025-09" db="UniProtKB">
        <authorList>
            <consortium name="Ensembl"/>
        </authorList>
    </citation>
    <scope>IDENTIFICATION</scope>
</reference>
<protein>
    <recommendedName>
        <fullName evidence="3">L1 transposable element RRM domain-containing protein</fullName>
    </recommendedName>
</protein>
<evidence type="ECO:0000313" key="2">
    <source>
        <dbReference type="Proteomes" id="UP001501920"/>
    </source>
</evidence>
<dbReference type="GeneTree" id="ENSGT01150000287143"/>
<dbReference type="InterPro" id="IPR004244">
    <property type="entry name" value="Transposase_22"/>
</dbReference>
<dbReference type="AlphaFoldDB" id="A0A3B4E4Y6"/>
<dbReference type="Ensembl" id="ENSPNAT00000019092.2">
    <property type="protein sequence ID" value="ENSPNAP00000030758.2"/>
    <property type="gene ID" value="ENSPNAG00000017685.2"/>
</dbReference>
<evidence type="ECO:0000313" key="1">
    <source>
        <dbReference type="Ensembl" id="ENSPNAP00000030758.2"/>
    </source>
</evidence>
<reference evidence="1" key="2">
    <citation type="submission" date="2025-08" db="UniProtKB">
        <authorList>
            <consortium name="Ensembl"/>
        </authorList>
    </citation>
    <scope>IDENTIFICATION</scope>
</reference>
<dbReference type="Gene3D" id="3.30.250.20">
    <property type="entry name" value="L1 transposable element, C-terminal domain"/>
    <property type="match status" value="1"/>
</dbReference>
<proteinExistence type="predicted"/>
<reference evidence="1 2" key="1">
    <citation type="submission" date="2020-10" db="EMBL/GenBank/DDBJ databases">
        <title>Pygocentrus nattereri (red-bellied piranha) genome, fPygNat1, primary haplotype.</title>
        <authorList>
            <person name="Myers G."/>
            <person name="Meyer A."/>
            <person name="Karagic N."/>
            <person name="Pippel M."/>
            <person name="Winkler S."/>
            <person name="Tracey A."/>
            <person name="Wood J."/>
            <person name="Formenti G."/>
            <person name="Howe K."/>
            <person name="Fedrigo O."/>
            <person name="Jarvis E.D."/>
        </authorList>
    </citation>
    <scope>NUCLEOTIDE SEQUENCE [LARGE SCALE GENOMIC DNA]</scope>
</reference>
<organism evidence="1 2">
    <name type="scientific">Pygocentrus nattereri</name>
    <name type="common">Red-bellied piranha</name>
    <dbReference type="NCBI Taxonomy" id="42514"/>
    <lineage>
        <taxon>Eukaryota</taxon>
        <taxon>Metazoa</taxon>
        <taxon>Chordata</taxon>
        <taxon>Craniata</taxon>
        <taxon>Vertebrata</taxon>
        <taxon>Euteleostomi</taxon>
        <taxon>Actinopterygii</taxon>
        <taxon>Neopterygii</taxon>
        <taxon>Teleostei</taxon>
        <taxon>Ostariophysi</taxon>
        <taxon>Characiformes</taxon>
        <taxon>Characoidei</taxon>
        <taxon>Pygocentrus</taxon>
    </lineage>
</organism>